<protein>
    <submittedName>
        <fullName evidence="1">Methyltransferase domain-containing protein</fullName>
    </submittedName>
</protein>
<reference evidence="1 2" key="1">
    <citation type="submission" date="2020-08" db="EMBL/GenBank/DDBJ databases">
        <title>Bridging the membrane lipid divide: bacteria of the FCB group superphylum have the potential to synthesize archaeal ether lipids.</title>
        <authorList>
            <person name="Villanueva L."/>
            <person name="Von Meijenfeldt F.A.B."/>
            <person name="Westbye A.B."/>
            <person name="Yadav S."/>
            <person name="Hopmans E.C."/>
            <person name="Dutilh B.E."/>
            <person name="Sinninghe Damste J.S."/>
        </authorList>
    </citation>
    <scope>NUCLEOTIDE SEQUENCE [LARGE SCALE GENOMIC DNA]</scope>
    <source>
        <strain evidence="1">NIOZ-UU17</strain>
    </source>
</reference>
<dbReference type="AlphaFoldDB" id="A0A8J6P6G2"/>
<dbReference type="Proteomes" id="UP000605201">
    <property type="component" value="Unassembled WGS sequence"/>
</dbReference>
<dbReference type="GO" id="GO:0008168">
    <property type="term" value="F:methyltransferase activity"/>
    <property type="evidence" value="ECO:0007669"/>
    <property type="project" value="UniProtKB-KW"/>
</dbReference>
<gene>
    <name evidence="1" type="ORF">H8D96_14700</name>
</gene>
<comment type="caution">
    <text evidence="1">The sequence shown here is derived from an EMBL/GenBank/DDBJ whole genome shotgun (WGS) entry which is preliminary data.</text>
</comment>
<proteinExistence type="predicted"/>
<keyword evidence="1" id="KW-0808">Transferase</keyword>
<dbReference type="Gene3D" id="3.40.50.150">
    <property type="entry name" value="Vaccinia Virus protein VP39"/>
    <property type="match status" value="1"/>
</dbReference>
<accession>A0A8J6P6G2</accession>
<dbReference type="InterPro" id="IPR029063">
    <property type="entry name" value="SAM-dependent_MTases_sf"/>
</dbReference>
<evidence type="ECO:0000313" key="1">
    <source>
        <dbReference type="EMBL" id="MBC8433155.1"/>
    </source>
</evidence>
<organism evidence="1 2">
    <name type="scientific">Candidatus Desulfatibia vada</name>
    <dbReference type="NCBI Taxonomy" id="2841696"/>
    <lineage>
        <taxon>Bacteria</taxon>
        <taxon>Pseudomonadati</taxon>
        <taxon>Thermodesulfobacteriota</taxon>
        <taxon>Desulfobacteria</taxon>
        <taxon>Desulfobacterales</taxon>
        <taxon>Desulfobacterales incertae sedis</taxon>
        <taxon>Candidatus Desulfatibia</taxon>
    </lineage>
</organism>
<dbReference type="GO" id="GO:0032259">
    <property type="term" value="P:methylation"/>
    <property type="evidence" value="ECO:0007669"/>
    <property type="project" value="UniProtKB-KW"/>
</dbReference>
<dbReference type="SUPFAM" id="SSF53335">
    <property type="entry name" value="S-adenosyl-L-methionine-dependent methyltransferases"/>
    <property type="match status" value="1"/>
</dbReference>
<name>A0A8J6P6G2_9BACT</name>
<evidence type="ECO:0000313" key="2">
    <source>
        <dbReference type="Proteomes" id="UP000605201"/>
    </source>
</evidence>
<dbReference type="EMBL" id="JACNIG010000274">
    <property type="protein sequence ID" value="MBC8433155.1"/>
    <property type="molecule type" value="Genomic_DNA"/>
</dbReference>
<dbReference type="Pfam" id="PF13489">
    <property type="entry name" value="Methyltransf_23"/>
    <property type="match status" value="1"/>
</dbReference>
<keyword evidence="1" id="KW-0489">Methyltransferase</keyword>
<sequence length="224" mass="25321">MTKLLEKNDKNGFCLNVGCGLIAPPGWTNFDSSFTLKLARTPIVGSSIIRIINGPDWPSSALCGDIVKGLNIPFESCDLIFASHVLEHISLSDFHSAMNNIYSYLKKGGIFRAIVPDLNYYIKKYSSQISDRSASPKASFEFMEKMNIGYAQSRRNIFCRLLEAVKNSRHQWMWDAPSLFSAFVEHGFQGVHLCEYGDWSDVRFKLVDKKESYADSICIEGHKE</sequence>
<dbReference type="CDD" id="cd02440">
    <property type="entry name" value="AdoMet_MTases"/>
    <property type="match status" value="1"/>
</dbReference>